<reference evidence="2 3" key="1">
    <citation type="journal article" date="2016" name="Nat. Commun.">
        <title>Thousands of microbial genomes shed light on interconnected biogeochemical processes in an aquifer system.</title>
        <authorList>
            <person name="Anantharaman K."/>
            <person name="Brown C.T."/>
            <person name="Hug L.A."/>
            <person name="Sharon I."/>
            <person name="Castelle C.J."/>
            <person name="Probst A.J."/>
            <person name="Thomas B.C."/>
            <person name="Singh A."/>
            <person name="Wilkins M.J."/>
            <person name="Karaoz U."/>
            <person name="Brodie E.L."/>
            <person name="Williams K.H."/>
            <person name="Hubbard S.S."/>
            <person name="Banfield J.F."/>
        </authorList>
    </citation>
    <scope>NUCLEOTIDE SEQUENCE [LARGE SCALE GENOMIC DNA]</scope>
</reference>
<evidence type="ECO:0000256" key="1">
    <source>
        <dbReference type="SAM" id="Phobius"/>
    </source>
</evidence>
<dbReference type="Pfam" id="PF18895">
    <property type="entry name" value="T4SS_pilin"/>
    <property type="match status" value="1"/>
</dbReference>
<gene>
    <name evidence="2" type="ORF">A2V81_04780</name>
</gene>
<proteinExistence type="predicted"/>
<comment type="caution">
    <text evidence="2">The sequence shown here is derived from an EMBL/GenBank/DDBJ whole genome shotgun (WGS) entry which is preliminary data.</text>
</comment>
<sequence length="130" mass="14014">MFRYLAQIGTSTSTSGLPVVDLSVSDSGYSVLELINKGIALVILLAGFLSIVFMLWGGIRFIVSGGKEDKVKSAVHTIRYAVIGLIVTILSITVINLIGRVFNLQLVNYLSYDGIISTINSLFATTTPTR</sequence>
<organism evidence="2 3">
    <name type="scientific">Candidatus Abawacabacteria bacterium RBG_16_42_10</name>
    <dbReference type="NCBI Taxonomy" id="1817814"/>
    <lineage>
        <taxon>Bacteria</taxon>
        <taxon>Candidatus Abawacaibacteriota</taxon>
    </lineage>
</organism>
<name>A0A1F4XIJ9_9BACT</name>
<keyword evidence="1" id="KW-1133">Transmembrane helix</keyword>
<accession>A0A1F4XIJ9</accession>
<dbReference type="AlphaFoldDB" id="A0A1F4XIJ9"/>
<dbReference type="STRING" id="1817814.A2V81_04780"/>
<feature type="transmembrane region" description="Helical" evidence="1">
    <location>
        <begin position="80"/>
        <end position="102"/>
    </location>
</feature>
<evidence type="ECO:0000313" key="2">
    <source>
        <dbReference type="EMBL" id="OGC81565.1"/>
    </source>
</evidence>
<keyword evidence="1" id="KW-0472">Membrane</keyword>
<dbReference type="Proteomes" id="UP000177614">
    <property type="component" value="Unassembled WGS sequence"/>
</dbReference>
<feature type="transmembrane region" description="Helical" evidence="1">
    <location>
        <begin position="39"/>
        <end position="59"/>
    </location>
</feature>
<keyword evidence="1" id="KW-0812">Transmembrane</keyword>
<dbReference type="EMBL" id="MEWR01000023">
    <property type="protein sequence ID" value="OGC81565.1"/>
    <property type="molecule type" value="Genomic_DNA"/>
</dbReference>
<dbReference type="InterPro" id="IPR043993">
    <property type="entry name" value="T4SS_pilin"/>
</dbReference>
<evidence type="ECO:0000313" key="3">
    <source>
        <dbReference type="Proteomes" id="UP000177614"/>
    </source>
</evidence>
<protein>
    <submittedName>
        <fullName evidence="2">Uncharacterized protein</fullName>
    </submittedName>
</protein>